<dbReference type="InterPro" id="IPR036866">
    <property type="entry name" value="RibonucZ/Hydroxyglut_hydro"/>
</dbReference>
<accession>A0A2V3IIE2</accession>
<name>A0A2V3IIE2_9FLOR</name>
<keyword evidence="1" id="KW-0732">Signal</keyword>
<evidence type="ECO:0000256" key="1">
    <source>
        <dbReference type="SAM" id="SignalP"/>
    </source>
</evidence>
<feature type="chain" id="PRO_5015879537" description="Metallo-beta-lactamase domain-containing protein" evidence="1">
    <location>
        <begin position="23"/>
        <end position="373"/>
    </location>
</feature>
<sequence length="373" mass="41819">MSSACLFRIIFVTAVIVFHVDATQQVCQPAEDCIALLADGKPCPLFPNPSRPSPLDPQGFNLTLIRPDVFSYSDGIYFSFIIYRNGKLAVIDFPDFFSSIAPDGSYRLLTAIQSVLGQSTPRKIYMIYSHFHVDHVGRAASVRDFFKQSYKGATVRIVGTRETKNFLLRNRDDIPLPQIFASRRKPFIISFSPTLCLKLLVIGGHVKSDLLGYVPPSSDGVGIVNLVDIINPKEAPLPQFTIAMNFEKFIVAQQQLLKLDFDVINPGHGFIGSRKDVENNLNYVKFVLQASREAAQEADPSVQVNTIQKFFNPSAFEFFNNPWAFGAILDAQADICFKKVIRRWGCILIGVDVVAREHCFIVSLYDFSSTFRI</sequence>
<feature type="signal peptide" evidence="1">
    <location>
        <begin position="1"/>
        <end position="22"/>
    </location>
</feature>
<dbReference type="EMBL" id="NBIV01000195">
    <property type="protein sequence ID" value="PXF41793.1"/>
    <property type="molecule type" value="Genomic_DNA"/>
</dbReference>
<gene>
    <name evidence="3" type="ORF">BWQ96_08487</name>
</gene>
<proteinExistence type="predicted"/>
<dbReference type="Gene3D" id="3.60.15.10">
    <property type="entry name" value="Ribonuclease Z/Hydroxyacylglutathione hydrolase-like"/>
    <property type="match status" value="1"/>
</dbReference>
<dbReference type="AlphaFoldDB" id="A0A2V3IIE2"/>
<protein>
    <recommendedName>
        <fullName evidence="2">Metallo-beta-lactamase domain-containing protein</fullName>
    </recommendedName>
</protein>
<evidence type="ECO:0000313" key="3">
    <source>
        <dbReference type="EMBL" id="PXF41793.1"/>
    </source>
</evidence>
<feature type="domain" description="Metallo-beta-lactamase" evidence="2">
    <location>
        <begin position="76"/>
        <end position="268"/>
    </location>
</feature>
<evidence type="ECO:0000259" key="2">
    <source>
        <dbReference type="SMART" id="SM00849"/>
    </source>
</evidence>
<dbReference type="Proteomes" id="UP000247409">
    <property type="component" value="Unassembled WGS sequence"/>
</dbReference>
<evidence type="ECO:0000313" key="4">
    <source>
        <dbReference type="Proteomes" id="UP000247409"/>
    </source>
</evidence>
<dbReference type="SMART" id="SM00849">
    <property type="entry name" value="Lactamase_B"/>
    <property type="match status" value="1"/>
</dbReference>
<organism evidence="3 4">
    <name type="scientific">Gracilariopsis chorda</name>
    <dbReference type="NCBI Taxonomy" id="448386"/>
    <lineage>
        <taxon>Eukaryota</taxon>
        <taxon>Rhodophyta</taxon>
        <taxon>Florideophyceae</taxon>
        <taxon>Rhodymeniophycidae</taxon>
        <taxon>Gracilariales</taxon>
        <taxon>Gracilariaceae</taxon>
        <taxon>Gracilariopsis</taxon>
    </lineage>
</organism>
<keyword evidence="4" id="KW-1185">Reference proteome</keyword>
<dbReference type="InterPro" id="IPR001279">
    <property type="entry name" value="Metallo-B-lactamas"/>
</dbReference>
<reference evidence="3 4" key="1">
    <citation type="journal article" date="2018" name="Mol. Biol. Evol.">
        <title>Analysis of the draft genome of the red seaweed Gracilariopsis chorda provides insights into genome size evolution in Rhodophyta.</title>
        <authorList>
            <person name="Lee J."/>
            <person name="Yang E.C."/>
            <person name="Graf L."/>
            <person name="Yang J.H."/>
            <person name="Qiu H."/>
            <person name="Zel Zion U."/>
            <person name="Chan C.X."/>
            <person name="Stephens T.G."/>
            <person name="Weber A.P.M."/>
            <person name="Boo G.H."/>
            <person name="Boo S.M."/>
            <person name="Kim K.M."/>
            <person name="Shin Y."/>
            <person name="Jung M."/>
            <person name="Lee S.J."/>
            <person name="Yim H.S."/>
            <person name="Lee J.H."/>
            <person name="Bhattacharya D."/>
            <person name="Yoon H.S."/>
        </authorList>
    </citation>
    <scope>NUCLEOTIDE SEQUENCE [LARGE SCALE GENOMIC DNA]</scope>
    <source>
        <strain evidence="3 4">SKKU-2015</strain>
        <tissue evidence="3">Whole body</tissue>
    </source>
</reference>
<comment type="caution">
    <text evidence="3">The sequence shown here is derived from an EMBL/GenBank/DDBJ whole genome shotgun (WGS) entry which is preliminary data.</text>
</comment>
<dbReference type="SUPFAM" id="SSF56281">
    <property type="entry name" value="Metallo-hydrolase/oxidoreductase"/>
    <property type="match status" value="1"/>
</dbReference>
<dbReference type="OrthoDB" id="449487at2759"/>